<dbReference type="InterPro" id="IPR029063">
    <property type="entry name" value="SAM-dependent_MTases_sf"/>
</dbReference>
<dbReference type="EMBL" id="JBBJCI010000023">
    <property type="protein sequence ID" value="KAK7254572.1"/>
    <property type="molecule type" value="Genomic_DNA"/>
</dbReference>
<keyword evidence="2" id="KW-1185">Reference proteome</keyword>
<dbReference type="Pfam" id="PF13578">
    <property type="entry name" value="Methyltransf_24"/>
    <property type="match status" value="1"/>
</dbReference>
<comment type="caution">
    <text evidence="1">The sequence shown here is derived from an EMBL/GenBank/DDBJ whole genome shotgun (WGS) entry which is preliminary data.</text>
</comment>
<sequence>MAATMEPKLALYLRSAEHACTFKVAVRPGKRVEAILRAFAQRYRDDADALTLVAPSGCLLGGSDRVGDVLADGDVLDVVREEVLPVPGADDYAARAGAAADAVAAAADAVAANTYATARRGESDFEKWMATYADGPLVHKVAHYFDVYERHFSRFRGRRVVMLEIGVQSGGSIELWRAYFGDDLEYHGVDINPNCAQFDDPARNVHVHVGDATDANFMQALARRVGPVDVVLDDGSHESAHMRASFEALYALVAPRGVYLVEDCMTNYWRPWGGGVGADTFIEFAKRLVDSLNAFNVADGAEGYTDPTNPPTRYDDVATMPDAPAVRFAASTWSLCFYDGVVVFERMPRTHFKHIRRGNRSIPYD</sequence>
<proteinExistence type="predicted"/>
<dbReference type="Gene3D" id="3.40.50.150">
    <property type="entry name" value="Vaccinia Virus protein VP39"/>
    <property type="match status" value="1"/>
</dbReference>
<dbReference type="Proteomes" id="UP001363151">
    <property type="component" value="Unassembled WGS sequence"/>
</dbReference>
<reference evidence="1 2" key="1">
    <citation type="submission" date="2024-03" db="EMBL/GenBank/DDBJ databases">
        <title>Aureococcus anophagefferens CCMP1851 and Kratosvirus quantuckense: Draft genome of a second virus-susceptible host strain in the model system.</title>
        <authorList>
            <person name="Chase E."/>
            <person name="Truchon A.R."/>
            <person name="Schepens W."/>
            <person name="Wilhelm S.W."/>
        </authorList>
    </citation>
    <scope>NUCLEOTIDE SEQUENCE [LARGE SCALE GENOMIC DNA]</scope>
    <source>
        <strain evidence="1 2">CCMP1851</strain>
    </source>
</reference>
<protein>
    <submittedName>
        <fullName evidence="1">Uncharacterized protein</fullName>
    </submittedName>
</protein>
<gene>
    <name evidence="1" type="ORF">SO694_00010028</name>
</gene>
<evidence type="ECO:0000313" key="2">
    <source>
        <dbReference type="Proteomes" id="UP001363151"/>
    </source>
</evidence>
<name>A0ABR1GFF2_AURAN</name>
<organism evidence="1 2">
    <name type="scientific">Aureococcus anophagefferens</name>
    <name type="common">Harmful bloom alga</name>
    <dbReference type="NCBI Taxonomy" id="44056"/>
    <lineage>
        <taxon>Eukaryota</taxon>
        <taxon>Sar</taxon>
        <taxon>Stramenopiles</taxon>
        <taxon>Ochrophyta</taxon>
        <taxon>Pelagophyceae</taxon>
        <taxon>Pelagomonadales</taxon>
        <taxon>Pelagomonadaceae</taxon>
        <taxon>Aureococcus</taxon>
    </lineage>
</organism>
<accession>A0ABR1GFF2</accession>
<dbReference type="SUPFAM" id="SSF53335">
    <property type="entry name" value="S-adenosyl-L-methionine-dependent methyltransferases"/>
    <property type="match status" value="1"/>
</dbReference>
<evidence type="ECO:0000313" key="1">
    <source>
        <dbReference type="EMBL" id="KAK7254572.1"/>
    </source>
</evidence>